<dbReference type="Gene3D" id="3.30.565.10">
    <property type="entry name" value="Histidine kinase-like ATPase, C-terminal domain"/>
    <property type="match status" value="1"/>
</dbReference>
<dbReference type="Pfam" id="PF13185">
    <property type="entry name" value="GAF_2"/>
    <property type="match status" value="1"/>
</dbReference>
<dbReference type="InterPro" id="IPR005467">
    <property type="entry name" value="His_kinase_dom"/>
</dbReference>
<dbReference type="PANTHER" id="PTHR42878">
    <property type="entry name" value="TWO-COMPONENT HISTIDINE KINASE"/>
    <property type="match status" value="1"/>
</dbReference>
<keyword evidence="7" id="KW-0812">Transmembrane</keyword>
<dbReference type="SMART" id="SM00387">
    <property type="entry name" value="HATPase_c"/>
    <property type="match status" value="1"/>
</dbReference>
<organism evidence="9 10">
    <name type="scientific">Stenomitos frigidus AS-A4</name>
    <dbReference type="NCBI Taxonomy" id="2933935"/>
    <lineage>
        <taxon>Bacteria</taxon>
        <taxon>Bacillati</taxon>
        <taxon>Cyanobacteriota</taxon>
        <taxon>Cyanophyceae</taxon>
        <taxon>Leptolyngbyales</taxon>
        <taxon>Leptolyngbyaceae</taxon>
        <taxon>Stenomitos</taxon>
    </lineage>
</organism>
<keyword evidence="7" id="KW-0472">Membrane</keyword>
<keyword evidence="6" id="KW-0902">Two-component regulatory system</keyword>
<accession>A0ABV0KL57</accession>
<feature type="domain" description="Histidine kinase" evidence="8">
    <location>
        <begin position="430"/>
        <end position="645"/>
    </location>
</feature>
<keyword evidence="3" id="KW-0597">Phosphoprotein</keyword>
<protein>
    <recommendedName>
        <fullName evidence="2">histidine kinase</fullName>
        <ecNumber evidence="2">2.7.13.3</ecNumber>
    </recommendedName>
</protein>
<dbReference type="InterPro" id="IPR007891">
    <property type="entry name" value="CHASE3"/>
</dbReference>
<comment type="catalytic activity">
    <reaction evidence="1">
        <text>ATP + protein L-histidine = ADP + protein N-phospho-L-histidine.</text>
        <dbReference type="EC" id="2.7.13.3"/>
    </reaction>
</comment>
<dbReference type="Gene3D" id="3.30.450.40">
    <property type="match status" value="1"/>
</dbReference>
<proteinExistence type="predicted"/>
<dbReference type="RefSeq" id="WP_199305068.1">
    <property type="nucleotide sequence ID" value="NZ_JAMPLM010000014.1"/>
</dbReference>
<evidence type="ECO:0000313" key="10">
    <source>
        <dbReference type="Proteomes" id="UP001476950"/>
    </source>
</evidence>
<keyword evidence="7" id="KW-1133">Transmembrane helix</keyword>
<dbReference type="PANTHER" id="PTHR42878:SF15">
    <property type="entry name" value="BACTERIOPHYTOCHROME"/>
    <property type="match status" value="1"/>
</dbReference>
<dbReference type="EMBL" id="JAMPLM010000014">
    <property type="protein sequence ID" value="MEP1059978.1"/>
    <property type="molecule type" value="Genomic_DNA"/>
</dbReference>
<dbReference type="Pfam" id="PF02518">
    <property type="entry name" value="HATPase_c"/>
    <property type="match status" value="1"/>
</dbReference>
<dbReference type="Gene3D" id="1.10.287.130">
    <property type="match status" value="1"/>
</dbReference>
<dbReference type="InterPro" id="IPR029016">
    <property type="entry name" value="GAF-like_dom_sf"/>
</dbReference>
<dbReference type="Pfam" id="PF00512">
    <property type="entry name" value="HisKA"/>
    <property type="match status" value="1"/>
</dbReference>
<sequence length="646" mass="72242">MSSTLTPQLSFRRRLIRTIALPVSLMLFLAGVSIWQISRLLFVMRWVEHTDQVIAQANRVERLFSEVESGLRGYLLTGEAELLEPYKQAEVLVEPSFKNLVDLVSDNPSQGQRLIQVETQYQQWSSYIPSLIAGKQNNVAQPRAVLKKRNQVMVAIRQEMSQFIQTEEQLRTTRSAMVQRTTQTVIGSSLVLAGVLGAILAYFIWRQIHSVSRLYEDALKVAHEQTQSVQRSAERLKILHEIDQAILAAQSVELLAHETLSKLKGISAYKEGAVILLKSSSDLNETQVLAEDVDQELAGMIVLMTEQEALNSLECSDSLCYVQDISTLPHRSSALEALLAKGYHSLLTVPLRVEGNSIGDLHWFATPVDAFDAQKQEVFREVAAQLAIAIQQSRLRSQLQQYAAELEQRVAERTMRLQAANDELEAFSYTVAHDLRAPLRGVEGYASALIEDYGAQLDEVAQDYIHQVIASIHRMNNLVQDLLAYSHLSREEIELVPVSLTQVIAEAQAQLESALKERRAEITVAEPLPKVLGHHSTLVQVVVNLLSNAAKFTTMASKPQIYIWAEAKQNQVRLWVEDNGIGIEPQYQQQIFGVFERLHARDAYPGTGIGLAIVRKGVERLGGRSGVESTFGKGSHFWVELQGVKP</sequence>
<keyword evidence="10" id="KW-1185">Reference proteome</keyword>
<evidence type="ECO:0000256" key="3">
    <source>
        <dbReference type="ARBA" id="ARBA00022553"/>
    </source>
</evidence>
<dbReference type="CDD" id="cd19410">
    <property type="entry name" value="HK9-like_sensor"/>
    <property type="match status" value="1"/>
</dbReference>
<dbReference type="SUPFAM" id="SSF47384">
    <property type="entry name" value="Homodimeric domain of signal transducing histidine kinase"/>
    <property type="match status" value="1"/>
</dbReference>
<keyword evidence="5" id="KW-0418">Kinase</keyword>
<evidence type="ECO:0000256" key="6">
    <source>
        <dbReference type="ARBA" id="ARBA00023012"/>
    </source>
</evidence>
<dbReference type="PROSITE" id="PS50109">
    <property type="entry name" value="HIS_KIN"/>
    <property type="match status" value="1"/>
</dbReference>
<evidence type="ECO:0000313" key="9">
    <source>
        <dbReference type="EMBL" id="MEP1059978.1"/>
    </source>
</evidence>
<dbReference type="SMART" id="SM00388">
    <property type="entry name" value="HisKA"/>
    <property type="match status" value="1"/>
</dbReference>
<dbReference type="InterPro" id="IPR036890">
    <property type="entry name" value="HATPase_C_sf"/>
</dbReference>
<dbReference type="SUPFAM" id="SSF55874">
    <property type="entry name" value="ATPase domain of HSP90 chaperone/DNA topoisomerase II/histidine kinase"/>
    <property type="match status" value="1"/>
</dbReference>
<dbReference type="EC" id="2.7.13.3" evidence="2"/>
<name>A0ABV0KL57_9CYAN</name>
<evidence type="ECO:0000256" key="5">
    <source>
        <dbReference type="ARBA" id="ARBA00022777"/>
    </source>
</evidence>
<dbReference type="Proteomes" id="UP001476950">
    <property type="component" value="Unassembled WGS sequence"/>
</dbReference>
<evidence type="ECO:0000256" key="2">
    <source>
        <dbReference type="ARBA" id="ARBA00012438"/>
    </source>
</evidence>
<dbReference type="InterPro" id="IPR003018">
    <property type="entry name" value="GAF"/>
</dbReference>
<evidence type="ECO:0000256" key="1">
    <source>
        <dbReference type="ARBA" id="ARBA00000085"/>
    </source>
</evidence>
<reference evidence="9 10" key="1">
    <citation type="submission" date="2022-04" db="EMBL/GenBank/DDBJ databases">
        <title>Positive selection, recombination, and allopatry shape intraspecific diversity of widespread and dominant cyanobacteria.</title>
        <authorList>
            <person name="Wei J."/>
            <person name="Shu W."/>
            <person name="Hu C."/>
        </authorList>
    </citation>
    <scope>NUCLEOTIDE SEQUENCE [LARGE SCALE GENOMIC DNA]</scope>
    <source>
        <strain evidence="9 10">AS-A4</strain>
    </source>
</reference>
<dbReference type="PRINTS" id="PR00344">
    <property type="entry name" value="BCTRLSENSOR"/>
</dbReference>
<gene>
    <name evidence="9" type="ORF">NDI38_16185</name>
</gene>
<dbReference type="InterPro" id="IPR004358">
    <property type="entry name" value="Sig_transdc_His_kin-like_C"/>
</dbReference>
<dbReference type="CDD" id="cd00082">
    <property type="entry name" value="HisKA"/>
    <property type="match status" value="1"/>
</dbReference>
<comment type="caution">
    <text evidence="9">The sequence shown here is derived from an EMBL/GenBank/DDBJ whole genome shotgun (WGS) entry which is preliminary data.</text>
</comment>
<feature type="transmembrane region" description="Helical" evidence="7">
    <location>
        <begin position="184"/>
        <end position="205"/>
    </location>
</feature>
<dbReference type="Pfam" id="PF05227">
    <property type="entry name" value="CHASE3"/>
    <property type="match status" value="1"/>
</dbReference>
<evidence type="ECO:0000256" key="7">
    <source>
        <dbReference type="SAM" id="Phobius"/>
    </source>
</evidence>
<dbReference type="SUPFAM" id="SSF55781">
    <property type="entry name" value="GAF domain-like"/>
    <property type="match status" value="1"/>
</dbReference>
<evidence type="ECO:0000259" key="8">
    <source>
        <dbReference type="PROSITE" id="PS50109"/>
    </source>
</evidence>
<dbReference type="InterPro" id="IPR050351">
    <property type="entry name" value="BphY/WalK/GraS-like"/>
</dbReference>
<dbReference type="InterPro" id="IPR003594">
    <property type="entry name" value="HATPase_dom"/>
</dbReference>
<dbReference type="InterPro" id="IPR003661">
    <property type="entry name" value="HisK_dim/P_dom"/>
</dbReference>
<evidence type="ECO:0000256" key="4">
    <source>
        <dbReference type="ARBA" id="ARBA00022679"/>
    </source>
</evidence>
<dbReference type="InterPro" id="IPR036097">
    <property type="entry name" value="HisK_dim/P_sf"/>
</dbReference>
<feature type="transmembrane region" description="Helical" evidence="7">
    <location>
        <begin position="15"/>
        <end position="35"/>
    </location>
</feature>
<keyword evidence="4" id="KW-0808">Transferase</keyword>